<organism evidence="1 2">
    <name type="scientific">Leucogyrophana mollusca</name>
    <dbReference type="NCBI Taxonomy" id="85980"/>
    <lineage>
        <taxon>Eukaryota</taxon>
        <taxon>Fungi</taxon>
        <taxon>Dikarya</taxon>
        <taxon>Basidiomycota</taxon>
        <taxon>Agaricomycotina</taxon>
        <taxon>Agaricomycetes</taxon>
        <taxon>Agaricomycetidae</taxon>
        <taxon>Boletales</taxon>
        <taxon>Boletales incertae sedis</taxon>
        <taxon>Leucogyrophana</taxon>
    </lineage>
</organism>
<dbReference type="Proteomes" id="UP000790709">
    <property type="component" value="Unassembled WGS sequence"/>
</dbReference>
<reference evidence="1" key="1">
    <citation type="journal article" date="2021" name="New Phytol.">
        <title>Evolutionary innovations through gain and loss of genes in the ectomycorrhizal Boletales.</title>
        <authorList>
            <person name="Wu G."/>
            <person name="Miyauchi S."/>
            <person name="Morin E."/>
            <person name="Kuo A."/>
            <person name="Drula E."/>
            <person name="Varga T."/>
            <person name="Kohler A."/>
            <person name="Feng B."/>
            <person name="Cao Y."/>
            <person name="Lipzen A."/>
            <person name="Daum C."/>
            <person name="Hundley H."/>
            <person name="Pangilinan J."/>
            <person name="Johnson J."/>
            <person name="Barry K."/>
            <person name="LaButti K."/>
            <person name="Ng V."/>
            <person name="Ahrendt S."/>
            <person name="Min B."/>
            <person name="Choi I.G."/>
            <person name="Park H."/>
            <person name="Plett J.M."/>
            <person name="Magnuson J."/>
            <person name="Spatafora J.W."/>
            <person name="Nagy L.G."/>
            <person name="Henrissat B."/>
            <person name="Grigoriev I.V."/>
            <person name="Yang Z.L."/>
            <person name="Xu J."/>
            <person name="Martin F.M."/>
        </authorList>
    </citation>
    <scope>NUCLEOTIDE SEQUENCE</scope>
    <source>
        <strain evidence="1">KUC20120723A-06</strain>
    </source>
</reference>
<dbReference type="EMBL" id="MU266332">
    <property type="protein sequence ID" value="KAH7930446.1"/>
    <property type="molecule type" value="Genomic_DNA"/>
</dbReference>
<proteinExistence type="predicted"/>
<name>A0ACB8BXX9_9AGAM</name>
<protein>
    <submittedName>
        <fullName evidence="1">Uncharacterized protein</fullName>
    </submittedName>
</protein>
<gene>
    <name evidence="1" type="ORF">BV22DRAFT_1124949</name>
</gene>
<evidence type="ECO:0000313" key="2">
    <source>
        <dbReference type="Proteomes" id="UP000790709"/>
    </source>
</evidence>
<keyword evidence="2" id="KW-1185">Reference proteome</keyword>
<sequence length="156" mass="17061">MSYGYSQYPLREEPSTYFDEPSAYINEPSAYINEPSAYFDGPSAYFGEPSAYFNEPSSDIPVEDSQDPFGSDTVHEAAAPASPQDNLNQILPLNPYPAWPHGGYSTGAEIDHPVPPEAISTPYYPLLAALLINVNPFYTVPQVTPYPKAIGTIPSH</sequence>
<accession>A0ACB8BXX9</accession>
<evidence type="ECO:0000313" key="1">
    <source>
        <dbReference type="EMBL" id="KAH7930446.1"/>
    </source>
</evidence>
<comment type="caution">
    <text evidence="1">The sequence shown here is derived from an EMBL/GenBank/DDBJ whole genome shotgun (WGS) entry which is preliminary data.</text>
</comment>